<evidence type="ECO:0000256" key="2">
    <source>
        <dbReference type="SAM" id="SignalP"/>
    </source>
</evidence>
<keyword evidence="2" id="KW-0732">Signal</keyword>
<dbReference type="RefSeq" id="WP_267301051.1">
    <property type="nucleotide sequence ID" value="NZ_JAOQJZ010000006.1"/>
</dbReference>
<evidence type="ECO:0000256" key="1">
    <source>
        <dbReference type="SAM" id="MobiDB-lite"/>
    </source>
</evidence>
<name>A0AAE3II64_9FIRM</name>
<dbReference type="PROSITE" id="PS51257">
    <property type="entry name" value="PROKAR_LIPOPROTEIN"/>
    <property type="match status" value="1"/>
</dbReference>
<dbReference type="Proteomes" id="UP001208131">
    <property type="component" value="Unassembled WGS sequence"/>
</dbReference>
<dbReference type="EMBL" id="JAOQJZ010000006">
    <property type="protein sequence ID" value="MCU6705787.1"/>
    <property type="molecule type" value="Genomic_DNA"/>
</dbReference>
<dbReference type="AlphaFoldDB" id="A0AAE3II64"/>
<feature type="region of interest" description="Disordered" evidence="1">
    <location>
        <begin position="347"/>
        <end position="436"/>
    </location>
</feature>
<feature type="chain" id="PRO_5042228031" evidence="2">
    <location>
        <begin position="23"/>
        <end position="436"/>
    </location>
</feature>
<feature type="compositionally biased region" description="Acidic residues" evidence="1">
    <location>
        <begin position="347"/>
        <end position="356"/>
    </location>
</feature>
<evidence type="ECO:0000313" key="4">
    <source>
        <dbReference type="Proteomes" id="UP001208131"/>
    </source>
</evidence>
<feature type="compositionally biased region" description="Low complexity" evidence="1">
    <location>
        <begin position="357"/>
        <end position="382"/>
    </location>
</feature>
<dbReference type="InterPro" id="IPR032774">
    <property type="entry name" value="WG_beta_rep"/>
</dbReference>
<keyword evidence="4" id="KW-1185">Reference proteome</keyword>
<gene>
    <name evidence="3" type="ORF">OCV57_07610</name>
</gene>
<evidence type="ECO:0000313" key="3">
    <source>
        <dbReference type="EMBL" id="MCU6705787.1"/>
    </source>
</evidence>
<reference evidence="3 4" key="1">
    <citation type="journal article" date="2021" name="ISME Commun">
        <title>Automated analysis of genomic sequences facilitates high-throughput and comprehensive description of bacteria.</title>
        <authorList>
            <person name="Hitch T.C.A."/>
        </authorList>
    </citation>
    <scope>NUCLEOTIDE SEQUENCE [LARGE SCALE GENOMIC DNA]</scope>
    <source>
        <strain evidence="3 4">Sanger_31</strain>
    </source>
</reference>
<feature type="signal peptide" evidence="2">
    <location>
        <begin position="1"/>
        <end position="22"/>
    </location>
</feature>
<feature type="compositionally biased region" description="Low complexity" evidence="1">
    <location>
        <begin position="389"/>
        <end position="422"/>
    </location>
</feature>
<accession>A0AAE3II64</accession>
<sequence length="436" mass="48158">MNKIFCSALTAVVAGAMLTGCAMPWEKGADDDVAPGGYSYTADSNSEQKQAYRWLIEPTINADNIISFDGSQVDPNNEKNTAYANYSVIRQNGKYGIIDYSGNMVVPAEYDDYYTCWCGEVTLFNIINEKNDEYEYCSIDSSNQVVYYAAEHHDSSPKYYWNSNEEKIYVKDADEEQGEEYTGKKAVVVCEADVKKSDNGFYDISPVSEPLYGLAKKDKLILDMQYTDFYAPAYKGAGLTCIAFENDEGKWGYVGSDGKTIIDFKCDGDMSAYCGKVIDDEMAIHPYLFTDDYLPVSIDSSYGYYDIDGNCIVKPGEFDQARPAHNGKAWVMKSGKWGVIAFGDAPVEEDSSEEETTTTTTTTSYITTTTTSTTTKTTSVSTETKKATETTPSLTQPSETTEVSTNTETVTETVTEPVTETDPPAPEPEPEPTPEQ</sequence>
<proteinExistence type="predicted"/>
<organism evidence="3 4">
    <name type="scientific">Hominimerdicola aceti</name>
    <dbReference type="NCBI Taxonomy" id="2981726"/>
    <lineage>
        <taxon>Bacteria</taxon>
        <taxon>Bacillati</taxon>
        <taxon>Bacillota</taxon>
        <taxon>Clostridia</taxon>
        <taxon>Eubacteriales</taxon>
        <taxon>Oscillospiraceae</taxon>
        <taxon>Hominimerdicola</taxon>
    </lineage>
</organism>
<dbReference type="Pfam" id="PF14903">
    <property type="entry name" value="WG_beta_rep"/>
    <property type="match status" value="2"/>
</dbReference>
<comment type="caution">
    <text evidence="3">The sequence shown here is derived from an EMBL/GenBank/DDBJ whole genome shotgun (WGS) entry which is preliminary data.</text>
</comment>
<protein>
    <submittedName>
        <fullName evidence="3">WG repeat-containing protein</fullName>
    </submittedName>
</protein>